<keyword evidence="8" id="KW-0997">Cell inner membrane</keyword>
<evidence type="ECO:0000256" key="2">
    <source>
        <dbReference type="ARBA" id="ARBA00006236"/>
    </source>
</evidence>
<dbReference type="GO" id="GO:0005886">
    <property type="term" value="C:plasma membrane"/>
    <property type="evidence" value="ECO:0007669"/>
    <property type="project" value="UniProtKB-SubCell"/>
</dbReference>
<evidence type="ECO:0000256" key="1">
    <source>
        <dbReference type="ARBA" id="ARBA00004651"/>
    </source>
</evidence>
<feature type="transmembrane region" description="Helical" evidence="8">
    <location>
        <begin position="235"/>
        <end position="254"/>
    </location>
</feature>
<dbReference type="Pfam" id="PF07690">
    <property type="entry name" value="MFS_1"/>
    <property type="match status" value="1"/>
</dbReference>
<dbReference type="PANTHER" id="PTHR42718">
    <property type="entry name" value="MAJOR FACILITATOR SUPERFAMILY MULTIDRUG TRANSPORTER MFSC"/>
    <property type="match status" value="1"/>
</dbReference>
<feature type="transmembrane region" description="Helical" evidence="8">
    <location>
        <begin position="391"/>
        <end position="409"/>
    </location>
</feature>
<dbReference type="Gene3D" id="1.20.1720.10">
    <property type="entry name" value="Multidrug resistance protein D"/>
    <property type="match status" value="1"/>
</dbReference>
<comment type="similarity">
    <text evidence="2 8">Belongs to the major facilitator superfamily. Bcr/CmlA family.</text>
</comment>
<keyword evidence="3 8" id="KW-0813">Transport</keyword>
<dbReference type="InterPro" id="IPR020846">
    <property type="entry name" value="MFS_dom"/>
</dbReference>
<comment type="caution">
    <text evidence="10">The sequence shown here is derived from an EMBL/GenBank/DDBJ whole genome shotgun (WGS) entry which is preliminary data.</text>
</comment>
<protein>
    <recommendedName>
        <fullName evidence="8">Bcr/CflA family efflux transporter</fullName>
    </recommendedName>
</protein>
<dbReference type="PANTHER" id="PTHR42718:SF35">
    <property type="entry name" value="BLL0718 PROTEIN"/>
    <property type="match status" value="1"/>
</dbReference>
<dbReference type="InterPro" id="IPR036259">
    <property type="entry name" value="MFS_trans_sf"/>
</dbReference>
<feature type="transmembrane region" description="Helical" evidence="8">
    <location>
        <begin position="122"/>
        <end position="143"/>
    </location>
</feature>
<sequence>MLTPPVTPPVARTEAVATAPVPFAMGRVEFIGMMAMVQALQALSIDVMLPALGVISRELAIPDANSRQLIVSLYLLCSGLGALFPGALADRFGRRRVLLTGLVAYAVLACVCAAAPSFQLLLAARALQGLLTAPLLVVPMTIVRDRFSGDRMASLQSMVAVVFMAVPMVAPMLGQTIMLFAGWRWIFGATALAACAVTAWVALRLPETLRPEYRQEIHMSAILGNVRLALGTREAIGYILGAALIHGTLFAYVSSAQQLIAEHFGAGLRFPMIFATMALIMAVANFANSRIVHAFGARRVSQMAVLLFTLVNAVHFVFVIRGEDLWLFVTFMGMAIALVSFINANFQSIALQPFAHMAGSAASVISFLRSANGGLLGVLVGQAYDGTARPLIGFMIFSGAGAFICALYADHWRPFRRLHYPD</sequence>
<feature type="transmembrane region" description="Helical" evidence="8">
    <location>
        <begin position="155"/>
        <end position="173"/>
    </location>
</feature>
<feature type="domain" description="Major facilitator superfamily (MFS) profile" evidence="9">
    <location>
        <begin position="30"/>
        <end position="417"/>
    </location>
</feature>
<dbReference type="GO" id="GO:1990961">
    <property type="term" value="P:xenobiotic detoxification by transmembrane export across the plasma membrane"/>
    <property type="evidence" value="ECO:0007669"/>
    <property type="project" value="InterPro"/>
</dbReference>
<evidence type="ECO:0000259" key="9">
    <source>
        <dbReference type="PROSITE" id="PS50850"/>
    </source>
</evidence>
<dbReference type="InterPro" id="IPR004812">
    <property type="entry name" value="Efflux_drug-R_Bcr/CmlA"/>
</dbReference>
<feature type="transmembrane region" description="Helical" evidence="8">
    <location>
        <begin position="185"/>
        <end position="205"/>
    </location>
</feature>
<dbReference type="AlphaFoldDB" id="A0A918UIN3"/>
<evidence type="ECO:0000313" key="11">
    <source>
        <dbReference type="Proteomes" id="UP000648075"/>
    </source>
</evidence>
<feature type="transmembrane region" description="Helical" evidence="8">
    <location>
        <begin position="300"/>
        <end position="320"/>
    </location>
</feature>
<keyword evidence="5 8" id="KW-0812">Transmembrane</keyword>
<keyword evidence="4" id="KW-1003">Cell membrane</keyword>
<feature type="transmembrane region" description="Helical" evidence="8">
    <location>
        <begin position="266"/>
        <end position="288"/>
    </location>
</feature>
<dbReference type="GO" id="GO:0042910">
    <property type="term" value="F:xenobiotic transmembrane transporter activity"/>
    <property type="evidence" value="ECO:0007669"/>
    <property type="project" value="InterPro"/>
</dbReference>
<dbReference type="RefSeq" id="WP_189622312.1">
    <property type="nucleotide sequence ID" value="NZ_BMZA01000019.1"/>
</dbReference>
<accession>A0A918UIN3</accession>
<feature type="transmembrane region" description="Helical" evidence="8">
    <location>
        <begin position="358"/>
        <end position="379"/>
    </location>
</feature>
<evidence type="ECO:0000256" key="6">
    <source>
        <dbReference type="ARBA" id="ARBA00022989"/>
    </source>
</evidence>
<name>A0A918UIN3_9SPHN</name>
<proteinExistence type="inferred from homology"/>
<comment type="caution">
    <text evidence="8">Lacks conserved residue(s) required for the propagation of feature annotation.</text>
</comment>
<evidence type="ECO:0000256" key="7">
    <source>
        <dbReference type="ARBA" id="ARBA00023136"/>
    </source>
</evidence>
<evidence type="ECO:0000313" key="10">
    <source>
        <dbReference type="EMBL" id="GGZ14748.1"/>
    </source>
</evidence>
<dbReference type="EMBL" id="BMZA01000019">
    <property type="protein sequence ID" value="GGZ14748.1"/>
    <property type="molecule type" value="Genomic_DNA"/>
</dbReference>
<comment type="subcellular location">
    <subcellularLocation>
        <location evidence="8">Cell inner membrane</location>
        <topology evidence="8">Multi-pass membrane protein</topology>
    </subcellularLocation>
    <subcellularLocation>
        <location evidence="1">Cell membrane</location>
        <topology evidence="1">Multi-pass membrane protein</topology>
    </subcellularLocation>
</comment>
<evidence type="ECO:0000256" key="5">
    <source>
        <dbReference type="ARBA" id="ARBA00022692"/>
    </source>
</evidence>
<reference evidence="10" key="2">
    <citation type="submission" date="2020-09" db="EMBL/GenBank/DDBJ databases">
        <authorList>
            <person name="Sun Q."/>
            <person name="Kim S."/>
        </authorList>
    </citation>
    <scope>NUCLEOTIDE SEQUENCE</scope>
    <source>
        <strain evidence="10">KCTC 32255</strain>
    </source>
</reference>
<keyword evidence="11" id="KW-1185">Reference proteome</keyword>
<organism evidence="10 11">
    <name type="scientific">Novosphingobium colocasiae</name>
    <dbReference type="NCBI Taxonomy" id="1256513"/>
    <lineage>
        <taxon>Bacteria</taxon>
        <taxon>Pseudomonadati</taxon>
        <taxon>Pseudomonadota</taxon>
        <taxon>Alphaproteobacteria</taxon>
        <taxon>Sphingomonadales</taxon>
        <taxon>Sphingomonadaceae</taxon>
        <taxon>Novosphingobium</taxon>
    </lineage>
</organism>
<dbReference type="Proteomes" id="UP000648075">
    <property type="component" value="Unassembled WGS sequence"/>
</dbReference>
<dbReference type="CDD" id="cd17320">
    <property type="entry name" value="MFS_MdfA_MDR_like"/>
    <property type="match status" value="1"/>
</dbReference>
<evidence type="ECO:0000256" key="4">
    <source>
        <dbReference type="ARBA" id="ARBA00022475"/>
    </source>
</evidence>
<keyword evidence="7 8" id="KW-0472">Membrane</keyword>
<reference evidence="10" key="1">
    <citation type="journal article" date="2014" name="Int. J. Syst. Evol. Microbiol.">
        <title>Complete genome sequence of Corynebacterium casei LMG S-19264T (=DSM 44701T), isolated from a smear-ripened cheese.</title>
        <authorList>
            <consortium name="US DOE Joint Genome Institute (JGI-PGF)"/>
            <person name="Walter F."/>
            <person name="Albersmeier A."/>
            <person name="Kalinowski J."/>
            <person name="Ruckert C."/>
        </authorList>
    </citation>
    <scope>NUCLEOTIDE SEQUENCE</scope>
    <source>
        <strain evidence="10">KCTC 32255</strain>
    </source>
</reference>
<feature type="transmembrane region" description="Helical" evidence="8">
    <location>
        <begin position="69"/>
        <end position="89"/>
    </location>
</feature>
<gene>
    <name evidence="10" type="ORF">GCM10011614_32120</name>
</gene>
<dbReference type="InterPro" id="IPR011701">
    <property type="entry name" value="MFS"/>
</dbReference>
<feature type="transmembrane region" description="Helical" evidence="8">
    <location>
        <begin position="96"/>
        <end position="116"/>
    </location>
</feature>
<keyword evidence="6 8" id="KW-1133">Transmembrane helix</keyword>
<dbReference type="PROSITE" id="PS50850">
    <property type="entry name" value="MFS"/>
    <property type="match status" value="1"/>
</dbReference>
<evidence type="ECO:0000256" key="8">
    <source>
        <dbReference type="RuleBase" id="RU365088"/>
    </source>
</evidence>
<dbReference type="NCBIfam" id="TIGR00710">
    <property type="entry name" value="efflux_Bcr_CflA"/>
    <property type="match status" value="1"/>
</dbReference>
<dbReference type="SUPFAM" id="SSF103473">
    <property type="entry name" value="MFS general substrate transporter"/>
    <property type="match status" value="1"/>
</dbReference>
<feature type="transmembrane region" description="Helical" evidence="8">
    <location>
        <begin position="326"/>
        <end position="346"/>
    </location>
</feature>
<evidence type="ECO:0000256" key="3">
    <source>
        <dbReference type="ARBA" id="ARBA00022448"/>
    </source>
</evidence>